<gene>
    <name evidence="2" type="ORF">UT30_C0015G0009</name>
</gene>
<comment type="caution">
    <text evidence="2">The sequence shown here is derived from an EMBL/GenBank/DDBJ whole genome shotgun (WGS) entry which is preliminary data.</text>
</comment>
<name>A0A0G0MLE1_9BACT</name>
<dbReference type="AlphaFoldDB" id="A0A0G0MLE1"/>
<evidence type="ECO:0000313" key="2">
    <source>
        <dbReference type="EMBL" id="KKR03973.1"/>
    </source>
</evidence>
<reference evidence="2 3" key="1">
    <citation type="journal article" date="2015" name="Nature">
        <title>rRNA introns, odd ribosomes, and small enigmatic genomes across a large radiation of phyla.</title>
        <authorList>
            <person name="Brown C.T."/>
            <person name="Hug L.A."/>
            <person name="Thomas B.C."/>
            <person name="Sharon I."/>
            <person name="Castelle C.J."/>
            <person name="Singh A."/>
            <person name="Wilkins M.J."/>
            <person name="Williams K.H."/>
            <person name="Banfield J.F."/>
        </authorList>
    </citation>
    <scope>NUCLEOTIDE SEQUENCE [LARGE SCALE GENOMIC DNA]</scope>
</reference>
<evidence type="ECO:0000313" key="3">
    <source>
        <dbReference type="Proteomes" id="UP000033935"/>
    </source>
</evidence>
<accession>A0A0G0MLE1</accession>
<feature type="transmembrane region" description="Helical" evidence="1">
    <location>
        <begin position="28"/>
        <end position="52"/>
    </location>
</feature>
<proteinExistence type="predicted"/>
<keyword evidence="1" id="KW-1133">Transmembrane helix</keyword>
<dbReference type="Proteomes" id="UP000033935">
    <property type="component" value="Unassembled WGS sequence"/>
</dbReference>
<keyword evidence="1" id="KW-0812">Transmembrane</keyword>
<keyword evidence="1" id="KW-0472">Membrane</keyword>
<dbReference type="EMBL" id="LBWG01000015">
    <property type="protein sequence ID" value="KKR03973.1"/>
    <property type="molecule type" value="Genomic_DNA"/>
</dbReference>
<protein>
    <submittedName>
        <fullName evidence="2">Uncharacterized protein</fullName>
    </submittedName>
</protein>
<evidence type="ECO:0000256" key="1">
    <source>
        <dbReference type="SAM" id="Phobius"/>
    </source>
</evidence>
<organism evidence="2 3">
    <name type="scientific">Candidatus Uhrbacteria bacterium GW2011_GWF2_39_13</name>
    <dbReference type="NCBI Taxonomy" id="1618995"/>
    <lineage>
        <taxon>Bacteria</taxon>
        <taxon>Candidatus Uhriibacteriota</taxon>
    </lineage>
</organism>
<sequence length="695" mass="78574">MKPKNAGKKNVGLKNSGNFFRENNFGGLNFWGGIMAQYMYLVTIVLFIYLFGVSCSAIKQDSQQNFTLDIAQFKRVEPEASVTINAGLNKKYESDIKLEVVLNYTGGNESHPLGWPGAEIVFDQGLDVSKYSSLDGEIYFKSGQDDNNEVPNLERKLPLPYPALKLAACSDNSPRDRIMDLQLSSGEWNKFSFAPSDFGANGKLRRLFFYLNEEWYKNAGWASGTKITFYLKGWKFASVQETRVHSFGFPKMVLSPSDKNAIAYIDMSGSLADKDKILLDISTLNGENLLSQSLNVGDLKRDGRYYTINIPADNLKPGIYFVKMELASNGKNIDSKEAFLTRSDKPLPYLCLFSFASQKYFNAKDINRWIASANRMPYDGISVSFADGYASNLTKWEKIFPILEELKSDCKKDLWFTCFYNHFIERNVTAAHPCNKNIIPSFSKIIGMDLDNETGNLERFFKEFKICLQAAKYLKSPGICIDNETYNNYGMESLEAIATRRKESVEKTRGKLLKIGYGMGEIVKEIYPDALIWVLFIEKGRSSAIITEGLLEYLKLHSLKAKVIEGGELSIGYVNASPEDLKTKFIQRALKGYADWLHLFPSNLILGATIAPADTPESRTGWIKGSYASLPDIKKVEDLEKHFETIFGNYPFVWIYAASAADFDPFDNKKAERYHKLISDVLAKNRNPKRDEGKK</sequence>